<reference evidence="3" key="1">
    <citation type="journal article" date="2015" name="Microbiology">
        <title>Genome of Methanoregula boonei 6A8 reveals adaptations to oligotrophic peatland environments.</title>
        <authorList>
            <person name="Braeuer S."/>
            <person name="Cadillo-Quiroz H."/>
            <person name="Kyrpides N."/>
            <person name="Woyke T."/>
            <person name="Goodwin L."/>
            <person name="Detter C."/>
            <person name="Podell S."/>
            <person name="Yavitt J.B."/>
            <person name="Zinder S.H."/>
        </authorList>
    </citation>
    <scope>NUCLEOTIDE SEQUENCE [LARGE SCALE GENOMIC DNA]</scope>
    <source>
        <strain evidence="3">DSM 21154 / JCM 14090 / 6A8</strain>
    </source>
</reference>
<evidence type="ECO:0000313" key="2">
    <source>
        <dbReference type="EMBL" id="ABS56571.1"/>
    </source>
</evidence>
<dbReference type="Pfam" id="PF13298">
    <property type="entry name" value="LigD_N"/>
    <property type="match status" value="1"/>
</dbReference>
<keyword evidence="3" id="KW-1185">Reference proteome</keyword>
<dbReference type="eggNOG" id="arCOG05256">
    <property type="taxonomic scope" value="Archaea"/>
</dbReference>
<sequence>MPDRLLHFVLHEHFSRHHHFDFRLEHDGVLASWAVPKGLPEKPGERRLAIQVEDHALSYGDFEGTIPEGEYGAGEVKIADEGTYETIVWGDERIEILLHGRQFSGKYVLLRFKKAGEKNWIVLKGKEG</sequence>
<dbReference type="RefSeq" id="WP_012107627.1">
    <property type="nucleotide sequence ID" value="NC_009712.1"/>
</dbReference>
<dbReference type="KEGG" id="mbn:Mboo_2057"/>
<evidence type="ECO:0000259" key="1">
    <source>
        <dbReference type="Pfam" id="PF13298"/>
    </source>
</evidence>
<dbReference type="EMBL" id="CP000780">
    <property type="protein sequence ID" value="ABS56571.1"/>
    <property type="molecule type" value="Genomic_DNA"/>
</dbReference>
<dbReference type="InterPro" id="IPR014144">
    <property type="entry name" value="LigD_PE_domain"/>
</dbReference>
<dbReference type="AlphaFoldDB" id="A7IA10"/>
<dbReference type="PANTHER" id="PTHR39465:SF1">
    <property type="entry name" value="DNA LIGASE D 3'-PHOSPHOESTERASE DOMAIN-CONTAINING PROTEIN"/>
    <property type="match status" value="1"/>
</dbReference>
<dbReference type="PANTHER" id="PTHR39465">
    <property type="entry name" value="DNA LIGASE D, 3'-PHOSPHOESTERASE DOMAIN"/>
    <property type="match status" value="1"/>
</dbReference>
<organism evidence="2 3">
    <name type="scientific">Methanoregula boonei (strain DSM 21154 / JCM 14090 / 6A8)</name>
    <dbReference type="NCBI Taxonomy" id="456442"/>
    <lineage>
        <taxon>Archaea</taxon>
        <taxon>Methanobacteriati</taxon>
        <taxon>Methanobacteriota</taxon>
        <taxon>Stenosarchaea group</taxon>
        <taxon>Methanomicrobia</taxon>
        <taxon>Methanomicrobiales</taxon>
        <taxon>Methanoregulaceae</taxon>
        <taxon>Methanoregula</taxon>
    </lineage>
</organism>
<protein>
    <recommendedName>
        <fullName evidence="1">DNA ligase D 3'-phosphoesterase domain-containing protein</fullName>
    </recommendedName>
</protein>
<feature type="domain" description="DNA ligase D 3'-phosphoesterase" evidence="1">
    <location>
        <begin position="11"/>
        <end position="111"/>
    </location>
</feature>
<dbReference type="NCBIfam" id="TIGR02777">
    <property type="entry name" value="LigD_PE_dom"/>
    <property type="match status" value="1"/>
</dbReference>
<name>A7IA10_METB6</name>
<accession>A7IA10</accession>
<dbReference type="OrthoDB" id="8456at2157"/>
<dbReference type="HOGENOM" id="CLU_008325_5_2_2"/>
<proteinExistence type="predicted"/>
<dbReference type="STRING" id="456442.Mboo_2057"/>
<dbReference type="Proteomes" id="UP000002408">
    <property type="component" value="Chromosome"/>
</dbReference>
<gene>
    <name evidence="2" type="ordered locus">Mboo_2057</name>
</gene>
<evidence type="ECO:0000313" key="3">
    <source>
        <dbReference type="Proteomes" id="UP000002408"/>
    </source>
</evidence>
<dbReference type="GeneID" id="5410690"/>